<dbReference type="EMBL" id="VBZC01000012">
    <property type="protein sequence ID" value="TLS45703.1"/>
    <property type="molecule type" value="Genomic_DNA"/>
</dbReference>
<comment type="caution">
    <text evidence="1">The sequence shown here is derived from an EMBL/GenBank/DDBJ whole genome shotgun (WGS) entry which is preliminary data.</text>
</comment>
<organism evidence="1 2">
    <name type="scientific">Streptomyces montanus</name>
    <dbReference type="NCBI Taxonomy" id="2580423"/>
    <lineage>
        <taxon>Bacteria</taxon>
        <taxon>Bacillati</taxon>
        <taxon>Actinomycetota</taxon>
        <taxon>Actinomycetes</taxon>
        <taxon>Kitasatosporales</taxon>
        <taxon>Streptomycetaceae</taxon>
        <taxon>Streptomyces</taxon>
    </lineage>
</organism>
<keyword evidence="2" id="KW-1185">Reference proteome</keyword>
<accession>A0A5R9FY15</accession>
<gene>
    <name evidence="1" type="ORF">FE633_13115</name>
</gene>
<reference evidence="1 2" key="1">
    <citation type="submission" date="2019-05" db="EMBL/GenBank/DDBJ databases">
        <title>Streptomyces sp. NEAU-C151, a novel actinomycete isolated from soil.</title>
        <authorList>
            <person name="Han L."/>
            <person name="Jiang H."/>
        </authorList>
    </citation>
    <scope>NUCLEOTIDE SEQUENCE [LARGE SCALE GENOMIC DNA]</scope>
    <source>
        <strain evidence="1 2">NEAU-C151</strain>
    </source>
</reference>
<sequence length="389" mass="42959">MIAVDRWTGEEGLLLQSVKRLSVRNFADDLGISPRTVSHWKEKPTRKCRPSTAQILDAALAQCTPEEQEAFRFRLAALRGESVGPTGVEIAQPAPCTVVSHKFLPVYLGERLSSLYAAAAPRPSGPGGLEQRVLPGEHRTAHTSTVHVFACGIALVLLEEHQRVDTLTELAVWRYRSYLTDRAWAGQRMTRLLEQHSPDGKAVDPSPDPEYVLSVYELRDHSWTKAGLDPALQLLTTPSVLVNRQDPQNIRPLGAGIEDAKFGDGWEHPEAVAFDGGASRGVAGWSGVSYHPQPDERALTTSQIVALELDVQALWALSSHILRMIEEGQDPVMPPAYGWRFLRGAYVRLTTARPTETAQHRVMREAILATSELPDRLRAAQDALRDSNP</sequence>
<evidence type="ECO:0000313" key="1">
    <source>
        <dbReference type="EMBL" id="TLS45703.1"/>
    </source>
</evidence>
<dbReference type="RefSeq" id="WP_138045294.1">
    <property type="nucleotide sequence ID" value="NZ_VBZC01000012.1"/>
</dbReference>
<proteinExistence type="predicted"/>
<protein>
    <submittedName>
        <fullName evidence="1">XRE family transcriptional regulator</fullName>
    </submittedName>
</protein>
<evidence type="ECO:0000313" key="2">
    <source>
        <dbReference type="Proteomes" id="UP000305906"/>
    </source>
</evidence>
<dbReference type="CDD" id="cd00093">
    <property type="entry name" value="HTH_XRE"/>
    <property type="match status" value="1"/>
</dbReference>
<name>A0A5R9FY15_9ACTN</name>
<dbReference type="InterPro" id="IPR001387">
    <property type="entry name" value="Cro/C1-type_HTH"/>
</dbReference>
<dbReference type="Proteomes" id="UP000305906">
    <property type="component" value="Unassembled WGS sequence"/>
</dbReference>
<dbReference type="AlphaFoldDB" id="A0A5R9FY15"/>